<evidence type="ECO:0000256" key="8">
    <source>
        <dbReference type="PROSITE-ProRule" id="PRU00339"/>
    </source>
</evidence>
<evidence type="ECO:0000256" key="6">
    <source>
        <dbReference type="ARBA" id="ARBA00022777"/>
    </source>
</evidence>
<feature type="transmembrane region" description="Helical" evidence="9">
    <location>
        <begin position="435"/>
        <end position="457"/>
    </location>
</feature>
<evidence type="ECO:0000256" key="9">
    <source>
        <dbReference type="SAM" id="Phobius"/>
    </source>
</evidence>
<dbReference type="SUPFAM" id="SSF48452">
    <property type="entry name" value="TPR-like"/>
    <property type="match status" value="2"/>
</dbReference>
<dbReference type="InterPro" id="IPR003594">
    <property type="entry name" value="HATPase_dom"/>
</dbReference>
<organism evidence="11 12">
    <name type="scientific">Spirosoma liriopis</name>
    <dbReference type="NCBI Taxonomy" id="2937440"/>
    <lineage>
        <taxon>Bacteria</taxon>
        <taxon>Pseudomonadati</taxon>
        <taxon>Bacteroidota</taxon>
        <taxon>Cytophagia</taxon>
        <taxon>Cytophagales</taxon>
        <taxon>Cytophagaceae</taxon>
        <taxon>Spirosoma</taxon>
    </lineage>
</organism>
<dbReference type="RefSeq" id="WP_248480532.1">
    <property type="nucleotide sequence ID" value="NZ_JALPRF010000011.1"/>
</dbReference>
<accession>A0ABT0HUF0</accession>
<dbReference type="Proteomes" id="UP001202180">
    <property type="component" value="Unassembled WGS sequence"/>
</dbReference>
<protein>
    <recommendedName>
        <fullName evidence="2">histidine kinase</fullName>
        <ecNumber evidence="2">2.7.13.3</ecNumber>
    </recommendedName>
</protein>
<dbReference type="InterPro" id="IPR036890">
    <property type="entry name" value="HATPase_C_sf"/>
</dbReference>
<dbReference type="EMBL" id="JALPRF010000011">
    <property type="protein sequence ID" value="MCK8495778.1"/>
    <property type="molecule type" value="Genomic_DNA"/>
</dbReference>
<evidence type="ECO:0000256" key="5">
    <source>
        <dbReference type="ARBA" id="ARBA00022741"/>
    </source>
</evidence>
<dbReference type="PANTHER" id="PTHR41523">
    <property type="entry name" value="TWO-COMPONENT SYSTEM SENSOR PROTEIN"/>
    <property type="match status" value="1"/>
</dbReference>
<comment type="caution">
    <text evidence="11">The sequence shown here is derived from an EMBL/GenBank/DDBJ whole genome shotgun (WGS) entry which is preliminary data.</text>
</comment>
<dbReference type="PANTHER" id="PTHR41523:SF8">
    <property type="entry name" value="ETHYLENE RESPONSE SENSOR PROTEIN"/>
    <property type="match status" value="1"/>
</dbReference>
<keyword evidence="3" id="KW-0597">Phosphoprotein</keyword>
<keyword evidence="6" id="KW-0418">Kinase</keyword>
<proteinExistence type="predicted"/>
<dbReference type="Pfam" id="PF13424">
    <property type="entry name" value="TPR_12"/>
    <property type="match status" value="2"/>
</dbReference>
<reference evidence="11 12" key="1">
    <citation type="submission" date="2022-04" db="EMBL/GenBank/DDBJ databases">
        <title>Spirosoma sp. strain RP8 genome sequencing and assembly.</title>
        <authorList>
            <person name="Jung Y."/>
        </authorList>
    </citation>
    <scope>NUCLEOTIDE SEQUENCE [LARGE SCALE GENOMIC DNA]</scope>
    <source>
        <strain evidence="11 12">RP8</strain>
    </source>
</reference>
<dbReference type="Pfam" id="PF07568">
    <property type="entry name" value="HisKA_2"/>
    <property type="match status" value="1"/>
</dbReference>
<keyword evidence="12" id="KW-1185">Reference proteome</keyword>
<dbReference type="SMART" id="SM00028">
    <property type="entry name" value="TPR"/>
    <property type="match status" value="7"/>
</dbReference>
<name>A0ABT0HUF0_9BACT</name>
<dbReference type="PROSITE" id="PS50005">
    <property type="entry name" value="TPR"/>
    <property type="match status" value="1"/>
</dbReference>
<dbReference type="InterPro" id="IPR011495">
    <property type="entry name" value="Sig_transdc_His_kin_sub2_dim/P"/>
</dbReference>
<dbReference type="Gene3D" id="3.30.450.20">
    <property type="entry name" value="PAS domain"/>
    <property type="match status" value="1"/>
</dbReference>
<gene>
    <name evidence="11" type="ORF">M0L20_28185</name>
</gene>
<keyword evidence="9" id="KW-0812">Transmembrane</keyword>
<evidence type="ECO:0000313" key="11">
    <source>
        <dbReference type="EMBL" id="MCK8495778.1"/>
    </source>
</evidence>
<keyword evidence="7" id="KW-0067">ATP-binding</keyword>
<keyword evidence="9" id="KW-0472">Membrane</keyword>
<evidence type="ECO:0000256" key="7">
    <source>
        <dbReference type="ARBA" id="ARBA00022840"/>
    </source>
</evidence>
<evidence type="ECO:0000256" key="2">
    <source>
        <dbReference type="ARBA" id="ARBA00012438"/>
    </source>
</evidence>
<dbReference type="SUPFAM" id="SSF55874">
    <property type="entry name" value="ATPase domain of HSP90 chaperone/DNA topoisomerase II/histidine kinase"/>
    <property type="match status" value="1"/>
</dbReference>
<evidence type="ECO:0000256" key="4">
    <source>
        <dbReference type="ARBA" id="ARBA00022679"/>
    </source>
</evidence>
<evidence type="ECO:0000256" key="3">
    <source>
        <dbReference type="ARBA" id="ARBA00022553"/>
    </source>
</evidence>
<dbReference type="SMART" id="SM00387">
    <property type="entry name" value="HATPase_c"/>
    <property type="match status" value="1"/>
</dbReference>
<keyword evidence="4" id="KW-0808">Transferase</keyword>
<evidence type="ECO:0000313" key="12">
    <source>
        <dbReference type="Proteomes" id="UP001202180"/>
    </source>
</evidence>
<dbReference type="Pfam" id="PF13181">
    <property type="entry name" value="TPR_8"/>
    <property type="match status" value="1"/>
</dbReference>
<sequence length="694" mass="78674">MKLHLPSVGRLILILLTIGSATMAQQRKIDSLKTVLVHRLPDTTRANTYYDIANLFYKQNQSDSALSYLKRMQPVCLRAHYWIGLGDYNRLSGVILVHQGLFEDALTFYQKSLAEYSKVNASKAVATVYHNMGLLYKMIGQNQGVLAYSRQGLDYMQKAIALNERLGAVQSLRSNYINIGILYEDFGDYKLARNYFYKALAPIGQTEVTSEDARILYNNLGKNYTVEGQYQKAITYLEKALAINLAVRKVSSLIHNYRNLATAYNGLKQPDKAIQYTENALTLSKQSKDASLVSTVYATAATVYADAGQYDKAYASLVRNKRIDDSLMTIAKTRTISQLEGKYATQQTQALATIKANLELARTQTIARMEAKKANQIATIQSEEKRRVAQIRAMADIEKTRAVAELQTKYDTQKKVHRIAELDQYNRQRTRQIQYMTGGLGALLLLLSALVGQYTIIRRTNRRLSIQNEIITVNSQQLMSQSDQLRTLMKELHHRVKNNLAIVSSLLKLQSSRLDDEKAIQAVRVGQQRVEAMSLIHQRLYQTDQLTAVNMAEYLTDLAYSLMRAYGYQHDKFTLQLNVDLPELDVDVAIPLGLIVNELVTNAFKYAYSNNPCPLLRINLYRNKNNLNANMMLEVQDNGPGIDVREWQGPNKSKSFGKRLIMSLSEQLDGQGEWLKQNGTLFRLSFQNTRLSTA</sequence>
<dbReference type="Gene3D" id="3.30.565.10">
    <property type="entry name" value="Histidine kinase-like ATPase, C-terminal domain"/>
    <property type="match status" value="1"/>
</dbReference>
<comment type="catalytic activity">
    <reaction evidence="1">
        <text>ATP + protein L-histidine = ADP + protein N-phospho-L-histidine.</text>
        <dbReference type="EC" id="2.7.13.3"/>
    </reaction>
</comment>
<dbReference type="InterPro" id="IPR019734">
    <property type="entry name" value="TPR_rpt"/>
</dbReference>
<keyword evidence="5" id="KW-0547">Nucleotide-binding</keyword>
<keyword evidence="8" id="KW-0802">TPR repeat</keyword>
<dbReference type="Pfam" id="PF02518">
    <property type="entry name" value="HATPase_c"/>
    <property type="match status" value="1"/>
</dbReference>
<evidence type="ECO:0000259" key="10">
    <source>
        <dbReference type="SMART" id="SM00387"/>
    </source>
</evidence>
<feature type="domain" description="Histidine kinase/HSP90-like ATPase" evidence="10">
    <location>
        <begin position="587"/>
        <end position="690"/>
    </location>
</feature>
<keyword evidence="9" id="KW-1133">Transmembrane helix</keyword>
<evidence type="ECO:0000256" key="1">
    <source>
        <dbReference type="ARBA" id="ARBA00000085"/>
    </source>
</evidence>
<dbReference type="Gene3D" id="1.25.40.10">
    <property type="entry name" value="Tetratricopeptide repeat domain"/>
    <property type="match status" value="2"/>
</dbReference>
<dbReference type="InterPro" id="IPR011990">
    <property type="entry name" value="TPR-like_helical_dom_sf"/>
</dbReference>
<feature type="repeat" description="TPR" evidence="8">
    <location>
        <begin position="214"/>
        <end position="247"/>
    </location>
</feature>
<dbReference type="EC" id="2.7.13.3" evidence="2"/>